<name>A0A7W7FUH6_9PSEU</name>
<reference evidence="2 3" key="1">
    <citation type="submission" date="2020-08" db="EMBL/GenBank/DDBJ databases">
        <title>Sequencing the genomes of 1000 actinobacteria strains.</title>
        <authorList>
            <person name="Klenk H.-P."/>
        </authorList>
    </citation>
    <scope>NUCLEOTIDE SEQUENCE [LARGE SCALE GENOMIC DNA]</scope>
    <source>
        <strain evidence="2 3">DSM 44230</strain>
    </source>
</reference>
<dbReference type="Gene3D" id="3.40.1580.10">
    <property type="entry name" value="SMI1/KNR4-like"/>
    <property type="match status" value="1"/>
</dbReference>
<feature type="domain" description="Knr4/Smi1-like" evidence="1">
    <location>
        <begin position="30"/>
        <end position="130"/>
    </location>
</feature>
<dbReference type="Proteomes" id="UP000533598">
    <property type="component" value="Unassembled WGS sequence"/>
</dbReference>
<dbReference type="SMART" id="SM00860">
    <property type="entry name" value="SMI1_KNR4"/>
    <property type="match status" value="1"/>
</dbReference>
<dbReference type="SUPFAM" id="SSF160631">
    <property type="entry name" value="SMI1/KNR4-like"/>
    <property type="match status" value="1"/>
</dbReference>
<dbReference type="Pfam" id="PF09346">
    <property type="entry name" value="SMI1_KNR4"/>
    <property type="match status" value="1"/>
</dbReference>
<keyword evidence="3" id="KW-1185">Reference proteome</keyword>
<dbReference type="InterPro" id="IPR018958">
    <property type="entry name" value="Knr4/Smi1-like_dom"/>
</dbReference>
<accession>A0A7W7FUH6</accession>
<sequence length="131" mass="13901">MTTWNADHIRATLTAAAAKDPAGDYTLHPVLSEAAVAGFEAQHGITLPEDYRTFLLQVGNGGAGPDYGVHPLGETEPSPGGTLEIAEIGCDHYHHLVLTGPSRGRIWLDPNSGAGSAANFHDWYLTWLAAL</sequence>
<organism evidence="2 3">
    <name type="scientific">Crossiella cryophila</name>
    <dbReference type="NCBI Taxonomy" id="43355"/>
    <lineage>
        <taxon>Bacteria</taxon>
        <taxon>Bacillati</taxon>
        <taxon>Actinomycetota</taxon>
        <taxon>Actinomycetes</taxon>
        <taxon>Pseudonocardiales</taxon>
        <taxon>Pseudonocardiaceae</taxon>
        <taxon>Crossiella</taxon>
    </lineage>
</organism>
<comment type="caution">
    <text evidence="2">The sequence shown here is derived from an EMBL/GenBank/DDBJ whole genome shotgun (WGS) entry which is preliminary data.</text>
</comment>
<evidence type="ECO:0000259" key="1">
    <source>
        <dbReference type="SMART" id="SM00860"/>
    </source>
</evidence>
<dbReference type="RefSeq" id="WP_185001707.1">
    <property type="nucleotide sequence ID" value="NZ_BAAAUI010000022.1"/>
</dbReference>
<dbReference type="InterPro" id="IPR037883">
    <property type="entry name" value="Knr4/Smi1-like_sf"/>
</dbReference>
<gene>
    <name evidence="2" type="ORF">HNR67_001907</name>
</gene>
<evidence type="ECO:0000313" key="2">
    <source>
        <dbReference type="EMBL" id="MBB4675789.1"/>
    </source>
</evidence>
<dbReference type="AlphaFoldDB" id="A0A7W7FUH6"/>
<proteinExistence type="predicted"/>
<evidence type="ECO:0000313" key="3">
    <source>
        <dbReference type="Proteomes" id="UP000533598"/>
    </source>
</evidence>
<protein>
    <recommendedName>
        <fullName evidence="1">Knr4/Smi1-like domain-containing protein</fullName>
    </recommendedName>
</protein>
<dbReference type="EMBL" id="JACHMH010000001">
    <property type="protein sequence ID" value="MBB4675789.1"/>
    <property type="molecule type" value="Genomic_DNA"/>
</dbReference>